<sequence>MRAGDEPEVWADGYSFVEFQRTGTGLVPYHHETNSAGATLPIAASGSSAEEGLACDGAAFFTLLA</sequence>
<protein>
    <submittedName>
        <fullName evidence="1">Uncharacterized protein</fullName>
    </submittedName>
</protein>
<accession>A0A1M5MF26</accession>
<organism evidence="1 2">
    <name type="scientific">Stutzerimonas xanthomarina DSM 18231</name>
    <dbReference type="NCBI Taxonomy" id="1403346"/>
    <lineage>
        <taxon>Bacteria</taxon>
        <taxon>Pseudomonadati</taxon>
        <taxon>Pseudomonadota</taxon>
        <taxon>Gammaproteobacteria</taxon>
        <taxon>Pseudomonadales</taxon>
        <taxon>Pseudomonadaceae</taxon>
        <taxon>Stutzerimonas</taxon>
    </lineage>
</organism>
<dbReference type="EMBL" id="FQXA01000002">
    <property type="protein sequence ID" value="SHG75313.1"/>
    <property type="molecule type" value="Genomic_DNA"/>
</dbReference>
<proteinExistence type="predicted"/>
<gene>
    <name evidence="1" type="ORF">SAMN02744645_1232</name>
</gene>
<evidence type="ECO:0000313" key="2">
    <source>
        <dbReference type="Proteomes" id="UP000184000"/>
    </source>
</evidence>
<reference evidence="1 2" key="1">
    <citation type="submission" date="2016-11" db="EMBL/GenBank/DDBJ databases">
        <authorList>
            <person name="Jaros S."/>
            <person name="Januszkiewicz K."/>
            <person name="Wedrychowicz H."/>
        </authorList>
    </citation>
    <scope>NUCLEOTIDE SEQUENCE [LARGE SCALE GENOMIC DNA]</scope>
    <source>
        <strain evidence="1 2">DSM 18231</strain>
    </source>
</reference>
<dbReference type="AlphaFoldDB" id="A0A1M5MF26"/>
<name>A0A1M5MF26_9GAMM</name>
<dbReference type="Proteomes" id="UP000184000">
    <property type="component" value="Unassembled WGS sequence"/>
</dbReference>
<evidence type="ECO:0000313" key="1">
    <source>
        <dbReference type="EMBL" id="SHG75313.1"/>
    </source>
</evidence>